<evidence type="ECO:0000256" key="2">
    <source>
        <dbReference type="ARBA" id="ARBA00022747"/>
    </source>
</evidence>
<dbReference type="GO" id="GO:0003677">
    <property type="term" value="F:DNA binding"/>
    <property type="evidence" value="ECO:0007669"/>
    <property type="project" value="UniProtKB-KW"/>
</dbReference>
<dbReference type="PANTHER" id="PTHR43140:SF1">
    <property type="entry name" value="TYPE I RESTRICTION ENZYME ECOKI SPECIFICITY SUBUNIT"/>
    <property type="match status" value="1"/>
</dbReference>
<reference evidence="5" key="1">
    <citation type="submission" date="2017-05" db="EMBL/GenBank/DDBJ databases">
        <authorList>
            <person name="Imhoff J.F."/>
            <person name="Rahn T."/>
            <person name="Kuenzel S."/>
            <person name="Neulinger S.C."/>
        </authorList>
    </citation>
    <scope>NUCLEOTIDE SEQUENCE</scope>
    <source>
        <strain evidence="5">DSM 4395</strain>
    </source>
</reference>
<keyword evidence="3" id="KW-0238">DNA-binding</keyword>
<accession>A0AAJ0XFW0</accession>
<keyword evidence="6" id="KW-1185">Reference proteome</keyword>
<keyword evidence="2" id="KW-0680">Restriction system</keyword>
<organism evidence="5 6">
    <name type="scientific">Halochromatium salexigens</name>
    <name type="common">Chromatium salexigens</name>
    <dbReference type="NCBI Taxonomy" id="49447"/>
    <lineage>
        <taxon>Bacteria</taxon>
        <taxon>Pseudomonadati</taxon>
        <taxon>Pseudomonadota</taxon>
        <taxon>Gammaproteobacteria</taxon>
        <taxon>Chromatiales</taxon>
        <taxon>Chromatiaceae</taxon>
        <taxon>Halochromatium</taxon>
    </lineage>
</organism>
<evidence type="ECO:0000256" key="1">
    <source>
        <dbReference type="ARBA" id="ARBA00010923"/>
    </source>
</evidence>
<protein>
    <recommendedName>
        <fullName evidence="4">Type I restriction modification DNA specificity domain-containing protein</fullName>
    </recommendedName>
</protein>
<comment type="similarity">
    <text evidence="1">Belongs to the type-I restriction system S methylase family.</text>
</comment>
<comment type="caution">
    <text evidence="5">The sequence shown here is derived from an EMBL/GenBank/DDBJ whole genome shotgun (WGS) entry which is preliminary data.</text>
</comment>
<evidence type="ECO:0000259" key="4">
    <source>
        <dbReference type="Pfam" id="PF01420"/>
    </source>
</evidence>
<feature type="domain" description="Type I restriction modification DNA specificity" evidence="4">
    <location>
        <begin position="2"/>
        <end position="156"/>
    </location>
</feature>
<dbReference type="Gene3D" id="3.90.220.20">
    <property type="entry name" value="DNA methylase specificity domains"/>
    <property type="match status" value="2"/>
</dbReference>
<evidence type="ECO:0000313" key="5">
    <source>
        <dbReference type="EMBL" id="MBK5930120.1"/>
    </source>
</evidence>
<dbReference type="Proteomes" id="UP001296967">
    <property type="component" value="Unassembled WGS sequence"/>
</dbReference>
<dbReference type="RefSeq" id="WP_201244539.1">
    <property type="nucleotide sequence ID" value="NZ_NHSF01000041.1"/>
</dbReference>
<dbReference type="SUPFAM" id="SSF116734">
    <property type="entry name" value="DNA methylase specificity domain"/>
    <property type="match status" value="2"/>
</dbReference>
<evidence type="ECO:0000256" key="3">
    <source>
        <dbReference type="ARBA" id="ARBA00023125"/>
    </source>
</evidence>
<dbReference type="AlphaFoldDB" id="A0AAJ0XFW0"/>
<proteinExistence type="inferred from homology"/>
<dbReference type="GO" id="GO:0009307">
    <property type="term" value="P:DNA restriction-modification system"/>
    <property type="evidence" value="ECO:0007669"/>
    <property type="project" value="UniProtKB-KW"/>
</dbReference>
<gene>
    <name evidence="5" type="ORF">CCR82_06165</name>
</gene>
<name>A0AAJ0XFW0_HALSE</name>
<dbReference type="InterPro" id="IPR044946">
    <property type="entry name" value="Restrct_endonuc_typeI_TRD_sf"/>
</dbReference>
<reference evidence="5" key="2">
    <citation type="journal article" date="2020" name="Microorganisms">
        <title>Osmotic Adaptation and Compatible Solute Biosynthesis of Phototrophic Bacteria as Revealed from Genome Analyses.</title>
        <authorList>
            <person name="Imhoff J.F."/>
            <person name="Rahn T."/>
            <person name="Kunzel S."/>
            <person name="Keller A."/>
            <person name="Neulinger S.C."/>
        </authorList>
    </citation>
    <scope>NUCLEOTIDE SEQUENCE</scope>
    <source>
        <strain evidence="5">DSM 4395</strain>
    </source>
</reference>
<feature type="domain" description="Type I restriction modification DNA specificity" evidence="4">
    <location>
        <begin position="201"/>
        <end position="357"/>
    </location>
</feature>
<dbReference type="PANTHER" id="PTHR43140">
    <property type="entry name" value="TYPE-1 RESTRICTION ENZYME ECOKI SPECIFICITY PROTEIN"/>
    <property type="match status" value="1"/>
</dbReference>
<dbReference type="EMBL" id="NHSF01000041">
    <property type="protein sequence ID" value="MBK5930120.1"/>
    <property type="molecule type" value="Genomic_DNA"/>
</dbReference>
<sequence>MKRRRLKHVAQIVAGQAPVGDAVSDNGVIPFLQGCAEFGIKNPKAKHYCDKATKWAPTGSWLISVRAPVGEINKANRKYAIGRGLAAIVPRKIDENYLGFALLHSRTALDRVTTGSTYDAVSGADIGNLEIPVPSEATQKTIADFLDRETARIDHLIEKKERLSKLLGEKRKVEIIRAVLRGNDCDVKLKDSRVGWLGLLPKHWEINKVKHIFRLSCKPAPANNDLELLSVYTDIGVRPRRELEQKGNKASTTDGYWIVRKGDLVVNKLLAWMGAVGHSEYDGVTSPAYDILRPINNGNSKYYHYLFRSETAQQELKRFSKGIMEMRLRLYFDQLGNIFVPEPPREEQDRIVSYIETEIDMRLSSLQDSIDQSVSKLHEFRSALITAAVTGQIDVTTWSRRDSTDRRLDQIEEEMSV</sequence>
<dbReference type="InterPro" id="IPR051212">
    <property type="entry name" value="Type-I_RE_S_subunit"/>
</dbReference>
<evidence type="ECO:0000313" key="6">
    <source>
        <dbReference type="Proteomes" id="UP001296967"/>
    </source>
</evidence>
<dbReference type="InterPro" id="IPR000055">
    <property type="entry name" value="Restrct_endonuc_typeI_TRD"/>
</dbReference>
<dbReference type="Pfam" id="PF01420">
    <property type="entry name" value="Methylase_S"/>
    <property type="match status" value="2"/>
</dbReference>